<organism evidence="2 3">
    <name type="scientific">Pseudobacteriovorax antillogorgiicola</name>
    <dbReference type="NCBI Taxonomy" id="1513793"/>
    <lineage>
        <taxon>Bacteria</taxon>
        <taxon>Pseudomonadati</taxon>
        <taxon>Bdellovibrionota</taxon>
        <taxon>Oligoflexia</taxon>
        <taxon>Oligoflexales</taxon>
        <taxon>Pseudobacteriovoracaceae</taxon>
        <taxon>Pseudobacteriovorax</taxon>
    </lineage>
</organism>
<name>A0A1Y6BZW4_9BACT</name>
<keyword evidence="1" id="KW-0812">Transmembrane</keyword>
<dbReference type="RefSeq" id="WP_132319965.1">
    <property type="nucleotide sequence ID" value="NZ_FWZT01000011.1"/>
</dbReference>
<dbReference type="Proteomes" id="UP000192907">
    <property type="component" value="Unassembled WGS sequence"/>
</dbReference>
<sequence>MGLDDKAKRDLSSIQGTYVIGKNTYPNLQTSFLAKTFIGICVSISLLAIAVHSEEKHITTITSFLGIGGISWMSLWFGKSIAFRLRFGYLDRLEILADSIHLFGSNGSSIQSFRLSDIDKIHVAPILGGKKFANISLKSGYASIPFDLEFIGDFIAIAETNGIPVVYGPEYHPG</sequence>
<feature type="transmembrane region" description="Helical" evidence="1">
    <location>
        <begin position="57"/>
        <end position="77"/>
    </location>
</feature>
<proteinExistence type="predicted"/>
<evidence type="ECO:0000313" key="2">
    <source>
        <dbReference type="EMBL" id="SMF38486.1"/>
    </source>
</evidence>
<gene>
    <name evidence="2" type="ORF">SAMN06296036_111165</name>
</gene>
<dbReference type="EMBL" id="FWZT01000011">
    <property type="protein sequence ID" value="SMF38486.1"/>
    <property type="molecule type" value="Genomic_DNA"/>
</dbReference>
<protein>
    <submittedName>
        <fullName evidence="2">Uncharacterized protein</fullName>
    </submittedName>
</protein>
<keyword evidence="1" id="KW-1133">Transmembrane helix</keyword>
<evidence type="ECO:0000313" key="3">
    <source>
        <dbReference type="Proteomes" id="UP000192907"/>
    </source>
</evidence>
<keyword evidence="3" id="KW-1185">Reference proteome</keyword>
<feature type="transmembrane region" description="Helical" evidence="1">
    <location>
        <begin position="32"/>
        <end position="51"/>
    </location>
</feature>
<evidence type="ECO:0000256" key="1">
    <source>
        <dbReference type="SAM" id="Phobius"/>
    </source>
</evidence>
<keyword evidence="1" id="KW-0472">Membrane</keyword>
<reference evidence="3" key="1">
    <citation type="submission" date="2017-04" db="EMBL/GenBank/DDBJ databases">
        <authorList>
            <person name="Varghese N."/>
            <person name="Submissions S."/>
        </authorList>
    </citation>
    <scope>NUCLEOTIDE SEQUENCE [LARGE SCALE GENOMIC DNA]</scope>
    <source>
        <strain evidence="3">RKEM611</strain>
    </source>
</reference>
<dbReference type="AlphaFoldDB" id="A0A1Y6BZW4"/>
<dbReference type="STRING" id="1513793.SAMN06296036_111165"/>
<accession>A0A1Y6BZW4</accession>